<reference evidence="3 4" key="1">
    <citation type="submission" date="2020-08" db="EMBL/GenBank/DDBJ databases">
        <title>Genomic Encyclopedia of Type Strains, Phase IV (KMG-IV): sequencing the most valuable type-strain genomes for metagenomic binning, comparative biology and taxonomic classification.</title>
        <authorList>
            <person name="Goeker M."/>
        </authorList>
    </citation>
    <scope>NUCLEOTIDE SEQUENCE [LARGE SCALE GENOMIC DNA]</scope>
    <source>
        <strain evidence="3 4">DSM 17498</strain>
    </source>
</reference>
<dbReference type="AlphaFoldDB" id="A0A840NA80"/>
<gene>
    <name evidence="3" type="ORF">HNQ36_003616</name>
</gene>
<proteinExistence type="inferred from homology"/>
<dbReference type="Pfam" id="PF03401">
    <property type="entry name" value="TctC"/>
    <property type="match status" value="1"/>
</dbReference>
<dbReference type="Gene3D" id="3.40.190.150">
    <property type="entry name" value="Bordetella uptake gene, domain 1"/>
    <property type="match status" value="1"/>
</dbReference>
<name>A0A840NA80_9BRAD</name>
<evidence type="ECO:0000256" key="1">
    <source>
        <dbReference type="ARBA" id="ARBA00006987"/>
    </source>
</evidence>
<dbReference type="InterPro" id="IPR042100">
    <property type="entry name" value="Bug_dom1"/>
</dbReference>
<feature type="chain" id="PRO_5032520532" evidence="2">
    <location>
        <begin position="28"/>
        <end position="329"/>
    </location>
</feature>
<dbReference type="PANTHER" id="PTHR42928:SF5">
    <property type="entry name" value="BLR1237 PROTEIN"/>
    <property type="match status" value="1"/>
</dbReference>
<keyword evidence="2" id="KW-0732">Signal</keyword>
<dbReference type="SUPFAM" id="SSF53850">
    <property type="entry name" value="Periplasmic binding protein-like II"/>
    <property type="match status" value="1"/>
</dbReference>
<dbReference type="Gene3D" id="3.40.190.10">
    <property type="entry name" value="Periplasmic binding protein-like II"/>
    <property type="match status" value="1"/>
</dbReference>
<dbReference type="PANTHER" id="PTHR42928">
    <property type="entry name" value="TRICARBOXYLATE-BINDING PROTEIN"/>
    <property type="match status" value="1"/>
</dbReference>
<sequence length="329" mass="35157">MLNSRWLRLARIAALIAATILPSRAFGADYPTKLVRIIVPFPPGGVYDLYSRMAAEHLTKAFGQQFIIENSPGGQGVLGSQLAAKAEPDGYTLLMGGQATHATNPHLFGNMKFNTLTDFEPIAMVAMLGNVLVVNPSLPVKTVQEFVAYSKANPGKVTFSHAGSGTSMSIAGELFKEKAGVKLLSIPYRGSALAANAVVVGEVQSMFANTISVISQIKAGTVRPLGVTTTARQDLIPDVVPISEQGVPGYEMRSWFGLFAPAKTPKPIISKINAELRKMVELPEYKKRILESGATPGAFTPEEFSSFVKGDYSAIGKIVREAGLKAESN</sequence>
<organism evidence="3 4">
    <name type="scientific">Afipia massiliensis</name>
    <dbReference type="NCBI Taxonomy" id="211460"/>
    <lineage>
        <taxon>Bacteria</taxon>
        <taxon>Pseudomonadati</taxon>
        <taxon>Pseudomonadota</taxon>
        <taxon>Alphaproteobacteria</taxon>
        <taxon>Hyphomicrobiales</taxon>
        <taxon>Nitrobacteraceae</taxon>
        <taxon>Afipia</taxon>
    </lineage>
</organism>
<comment type="caution">
    <text evidence="3">The sequence shown here is derived from an EMBL/GenBank/DDBJ whole genome shotgun (WGS) entry which is preliminary data.</text>
</comment>
<comment type="similarity">
    <text evidence="1">Belongs to the UPF0065 (bug) family.</text>
</comment>
<feature type="signal peptide" evidence="2">
    <location>
        <begin position="1"/>
        <end position="27"/>
    </location>
</feature>
<dbReference type="CDD" id="cd13578">
    <property type="entry name" value="PBP2_Bug27"/>
    <property type="match status" value="1"/>
</dbReference>
<evidence type="ECO:0000313" key="4">
    <source>
        <dbReference type="Proteomes" id="UP000521227"/>
    </source>
</evidence>
<evidence type="ECO:0000313" key="3">
    <source>
        <dbReference type="EMBL" id="MBB5053616.1"/>
    </source>
</evidence>
<evidence type="ECO:0000256" key="2">
    <source>
        <dbReference type="SAM" id="SignalP"/>
    </source>
</evidence>
<dbReference type="InterPro" id="IPR005064">
    <property type="entry name" value="BUG"/>
</dbReference>
<keyword evidence="3" id="KW-0675">Receptor</keyword>
<accession>A0A840NA80</accession>
<dbReference type="EMBL" id="JACHIJ010000005">
    <property type="protein sequence ID" value="MBB5053616.1"/>
    <property type="molecule type" value="Genomic_DNA"/>
</dbReference>
<dbReference type="RefSeq" id="WP_062316872.1">
    <property type="nucleotide sequence ID" value="NZ_JACHIJ010000005.1"/>
</dbReference>
<dbReference type="Proteomes" id="UP000521227">
    <property type="component" value="Unassembled WGS sequence"/>
</dbReference>
<dbReference type="PIRSF" id="PIRSF017082">
    <property type="entry name" value="YflP"/>
    <property type="match status" value="1"/>
</dbReference>
<protein>
    <submittedName>
        <fullName evidence="3">Tripartite-type tricarboxylate transporter receptor subunit TctC</fullName>
    </submittedName>
</protein>